<comment type="caution">
    <text evidence="3">The sequence shown here is derived from an EMBL/GenBank/DDBJ whole genome shotgun (WGS) entry which is preliminary data.</text>
</comment>
<dbReference type="EMBL" id="JATAAI010000010">
    <property type="protein sequence ID" value="KAK1742902.1"/>
    <property type="molecule type" value="Genomic_DNA"/>
</dbReference>
<dbReference type="Proteomes" id="UP001224775">
    <property type="component" value="Unassembled WGS sequence"/>
</dbReference>
<evidence type="ECO:0000313" key="3">
    <source>
        <dbReference type="EMBL" id="KAK1742902.1"/>
    </source>
</evidence>
<feature type="transmembrane region" description="Helical" evidence="1">
    <location>
        <begin position="152"/>
        <end position="170"/>
    </location>
</feature>
<protein>
    <submittedName>
        <fullName evidence="3">Uncharacterized protein</fullName>
    </submittedName>
</protein>
<organism evidence="3 4">
    <name type="scientific">Skeletonema marinoi</name>
    <dbReference type="NCBI Taxonomy" id="267567"/>
    <lineage>
        <taxon>Eukaryota</taxon>
        <taxon>Sar</taxon>
        <taxon>Stramenopiles</taxon>
        <taxon>Ochrophyta</taxon>
        <taxon>Bacillariophyta</taxon>
        <taxon>Coscinodiscophyceae</taxon>
        <taxon>Thalassiosirophycidae</taxon>
        <taxon>Thalassiosirales</taxon>
        <taxon>Skeletonemataceae</taxon>
        <taxon>Skeletonema</taxon>
        <taxon>Skeletonema marinoi-dohrnii complex</taxon>
    </lineage>
</organism>
<keyword evidence="1" id="KW-1133">Transmembrane helix</keyword>
<dbReference type="AlphaFoldDB" id="A0AAD9DD39"/>
<evidence type="ECO:0000256" key="1">
    <source>
        <dbReference type="SAM" id="Phobius"/>
    </source>
</evidence>
<feature type="chain" id="PRO_5041979981" evidence="2">
    <location>
        <begin position="26"/>
        <end position="294"/>
    </location>
</feature>
<keyword evidence="2" id="KW-0732">Signal</keyword>
<feature type="transmembrane region" description="Helical" evidence="1">
    <location>
        <begin position="244"/>
        <end position="263"/>
    </location>
</feature>
<evidence type="ECO:0000256" key="2">
    <source>
        <dbReference type="SAM" id="SignalP"/>
    </source>
</evidence>
<evidence type="ECO:0000313" key="4">
    <source>
        <dbReference type="Proteomes" id="UP001224775"/>
    </source>
</evidence>
<feature type="transmembrane region" description="Helical" evidence="1">
    <location>
        <begin position="275"/>
        <end position="293"/>
    </location>
</feature>
<sequence length="294" mass="31222">MQAFSKRIVLVNLLVCAIAAPKAMGAEAMAFRSHAVAVPSSSTLLSLRGGDVADGASVTIQDGMLSADNLAAFYGDLAMKLLHSYEAGTPSNKAARLVGANMYAYGLIAYLSVVSKMSATKSMGWSLVPIVVHLLVRDILTGDKSCSYQRAVFAFSSVLALCATSLISGQGLPTDVAAGASLVLLGSIDILSILFPDEMMQKLEHTQNFLPLDYKLRFVTQAIGVHSLAHLSLFFALWRGKDPITVVGISALTTSILAVIVLIMGPNYRKSGAPLAPMIPFVGTYLFMSWKMLG</sequence>
<gene>
    <name evidence="3" type="ORF">QTG54_006499</name>
</gene>
<keyword evidence="1" id="KW-0472">Membrane</keyword>
<name>A0AAD9DD39_9STRA</name>
<keyword evidence="1" id="KW-0812">Transmembrane</keyword>
<proteinExistence type="predicted"/>
<reference evidence="3" key="1">
    <citation type="submission" date="2023-06" db="EMBL/GenBank/DDBJ databases">
        <title>Survivors Of The Sea: Transcriptome response of Skeletonema marinoi to long-term dormancy.</title>
        <authorList>
            <person name="Pinder M.I.M."/>
            <person name="Kourtchenko O."/>
            <person name="Robertson E.K."/>
            <person name="Larsson T."/>
            <person name="Maumus F."/>
            <person name="Osuna-Cruz C.M."/>
            <person name="Vancaester E."/>
            <person name="Stenow R."/>
            <person name="Vandepoele K."/>
            <person name="Ploug H."/>
            <person name="Bruchert V."/>
            <person name="Godhe A."/>
            <person name="Topel M."/>
        </authorList>
    </citation>
    <scope>NUCLEOTIDE SEQUENCE</scope>
    <source>
        <strain evidence="3">R05AC</strain>
    </source>
</reference>
<accession>A0AAD9DD39</accession>
<feature type="transmembrane region" description="Helical" evidence="1">
    <location>
        <begin position="216"/>
        <end position="238"/>
    </location>
</feature>
<feature type="transmembrane region" description="Helical" evidence="1">
    <location>
        <begin position="176"/>
        <end position="195"/>
    </location>
</feature>
<feature type="signal peptide" evidence="2">
    <location>
        <begin position="1"/>
        <end position="25"/>
    </location>
</feature>
<keyword evidence="4" id="KW-1185">Reference proteome</keyword>